<sequence>MGTVAKSMQVDDDAAPVDMLAALFEARGWPCQSLSEEEILGEIQGSWGNYQLRGVWRREDRVLQLISLPDIRLPREKLRDAYELLALVNEQLWLGHFDIWSQGDMLVYRHGVMLGDDGLLSLDQAQALVETAVDECDRFYPAFQFVLWSDKSPRDALAAALIDAAGEA</sequence>
<dbReference type="RefSeq" id="WP_047805688.1">
    <property type="nucleotide sequence ID" value="NZ_CP011805.1"/>
</dbReference>
<dbReference type="EMBL" id="CP011805">
    <property type="protein sequence ID" value="AKM06533.1"/>
    <property type="molecule type" value="Genomic_DNA"/>
</dbReference>
<dbReference type="Pfam" id="PF10722">
    <property type="entry name" value="YbjN"/>
    <property type="match status" value="1"/>
</dbReference>
<dbReference type="PATRIC" id="fig|543877.4.peg.449"/>
<dbReference type="InterPro" id="IPR019660">
    <property type="entry name" value="Put_sensory_transdc_reg_YbjN"/>
</dbReference>
<organism evidence="1 2">
    <name type="scientific">Pelagerythrobacter marensis</name>
    <dbReference type="NCBI Taxonomy" id="543877"/>
    <lineage>
        <taxon>Bacteria</taxon>
        <taxon>Pseudomonadati</taxon>
        <taxon>Pseudomonadota</taxon>
        <taxon>Alphaproteobacteria</taxon>
        <taxon>Sphingomonadales</taxon>
        <taxon>Erythrobacteraceae</taxon>
        <taxon>Pelagerythrobacter</taxon>
    </lineage>
</organism>
<dbReference type="Proteomes" id="UP000037643">
    <property type="component" value="Chromosome"/>
</dbReference>
<proteinExistence type="predicted"/>
<accession>A0A0G3X868</accession>
<dbReference type="STRING" id="543877.AM2010_446"/>
<dbReference type="KEGG" id="amx:AM2010_446"/>
<evidence type="ECO:0008006" key="3">
    <source>
        <dbReference type="Google" id="ProtNLM"/>
    </source>
</evidence>
<evidence type="ECO:0000313" key="1">
    <source>
        <dbReference type="EMBL" id="AKM06533.1"/>
    </source>
</evidence>
<dbReference type="CDD" id="cd17033">
    <property type="entry name" value="DR1245-like"/>
    <property type="match status" value="1"/>
</dbReference>
<reference evidence="1 2" key="1">
    <citation type="submission" date="2015-06" db="EMBL/GenBank/DDBJ databases">
        <authorList>
            <person name="Kim K.M."/>
        </authorList>
    </citation>
    <scope>NUCLEOTIDE SEQUENCE [LARGE SCALE GENOMIC DNA]</scope>
    <source>
        <strain evidence="1 2">KCTC 22370</strain>
    </source>
</reference>
<gene>
    <name evidence="1" type="ORF">AM2010_446</name>
</gene>
<keyword evidence="2" id="KW-1185">Reference proteome</keyword>
<dbReference type="AlphaFoldDB" id="A0A0G3X868"/>
<evidence type="ECO:0000313" key="2">
    <source>
        <dbReference type="Proteomes" id="UP000037643"/>
    </source>
</evidence>
<protein>
    <recommendedName>
        <fullName evidence="3">YbjN domain-containing protein</fullName>
    </recommendedName>
</protein>
<name>A0A0G3X868_9SPHN</name>
<dbReference type="OrthoDB" id="9792176at2"/>